<dbReference type="InterPro" id="IPR022463">
    <property type="entry name" value="1-PFruKinase"/>
</dbReference>
<dbReference type="PANTHER" id="PTHR46566:SF5">
    <property type="entry name" value="1-PHOSPHOFRUCTOKINASE"/>
    <property type="match status" value="1"/>
</dbReference>
<dbReference type="GO" id="GO:0005829">
    <property type="term" value="C:cytosol"/>
    <property type="evidence" value="ECO:0007669"/>
    <property type="project" value="TreeGrafter"/>
</dbReference>
<dbReference type="OrthoDB" id="9801219at2"/>
<comment type="similarity">
    <text evidence="1">Belongs to the carbohydrate kinase pfkB family.</text>
</comment>
<gene>
    <name evidence="12" type="primary">pfkB</name>
    <name evidence="11" type="ORF">B4114_3105</name>
    <name evidence="12" type="ORF">D9548_13650</name>
    <name evidence="10" type="ORF">GS8_2831</name>
</gene>
<dbReference type="GO" id="GO:0044281">
    <property type="term" value="P:small molecule metabolic process"/>
    <property type="evidence" value="ECO:0007669"/>
    <property type="project" value="UniProtKB-ARBA"/>
</dbReference>
<comment type="function">
    <text evidence="8">Catalyzes the ATP-dependent phosphorylation of fructose-l-phosphate to fructose-l,6-bisphosphate.</text>
</comment>
<keyword evidence="15" id="KW-1185">Reference proteome</keyword>
<dbReference type="InterPro" id="IPR017583">
    <property type="entry name" value="Tagatose/fructose_Pkinase"/>
</dbReference>
<dbReference type="PANTHER" id="PTHR46566">
    <property type="entry name" value="1-PHOSPHOFRUCTOKINASE-RELATED"/>
    <property type="match status" value="1"/>
</dbReference>
<dbReference type="Proteomes" id="UP000266922">
    <property type="component" value="Unassembled WGS sequence"/>
</dbReference>
<comment type="catalytic activity">
    <reaction evidence="7">
        <text>D-tagatofuranose 6-phosphate + ATP = D-tagatofuranose 1,6-bisphosphate + ADP + H(+)</text>
        <dbReference type="Rhea" id="RHEA:12420"/>
        <dbReference type="ChEBI" id="CHEBI:15378"/>
        <dbReference type="ChEBI" id="CHEBI:30616"/>
        <dbReference type="ChEBI" id="CHEBI:58694"/>
        <dbReference type="ChEBI" id="CHEBI:58695"/>
        <dbReference type="ChEBI" id="CHEBI:456216"/>
        <dbReference type="EC" id="2.7.1.144"/>
    </reaction>
</comment>
<dbReference type="SUPFAM" id="SSF53613">
    <property type="entry name" value="Ribokinase-like"/>
    <property type="match status" value="1"/>
</dbReference>
<evidence type="ECO:0000256" key="8">
    <source>
        <dbReference type="RuleBase" id="RU369061"/>
    </source>
</evidence>
<dbReference type="InterPro" id="IPR011611">
    <property type="entry name" value="PfkB_dom"/>
</dbReference>
<evidence type="ECO:0000313" key="13">
    <source>
        <dbReference type="Proteomes" id="UP000075517"/>
    </source>
</evidence>
<evidence type="ECO:0000259" key="9">
    <source>
        <dbReference type="Pfam" id="PF00294"/>
    </source>
</evidence>
<dbReference type="InterPro" id="IPR029056">
    <property type="entry name" value="Ribokinase-like"/>
</dbReference>
<dbReference type="UniPathway" id="UPA00704">
    <property type="reaction ID" value="UER00715"/>
</dbReference>
<comment type="catalytic activity">
    <reaction evidence="6 8">
        <text>beta-D-fructose 1-phosphate + ATP = beta-D-fructose 1,6-bisphosphate + ADP + H(+)</text>
        <dbReference type="Rhea" id="RHEA:14213"/>
        <dbReference type="ChEBI" id="CHEBI:15378"/>
        <dbReference type="ChEBI" id="CHEBI:30616"/>
        <dbReference type="ChEBI" id="CHEBI:32966"/>
        <dbReference type="ChEBI" id="CHEBI:138881"/>
        <dbReference type="ChEBI" id="CHEBI:456216"/>
        <dbReference type="EC" id="2.7.1.56"/>
    </reaction>
</comment>
<keyword evidence="4 8" id="KW-0418">Kinase</keyword>
<evidence type="ECO:0000256" key="3">
    <source>
        <dbReference type="ARBA" id="ARBA00022741"/>
    </source>
</evidence>
<keyword evidence="3 7" id="KW-0547">Nucleotide-binding</keyword>
<protein>
    <recommendedName>
        <fullName evidence="7">Tagatose-6-phosphate kinase</fullName>
        <ecNumber evidence="7">2.7.1.144</ecNumber>
    </recommendedName>
</protein>
<dbReference type="Gene3D" id="3.40.1190.20">
    <property type="match status" value="1"/>
</dbReference>
<name>A0A0K9HZX4_GEOSE</name>
<proteinExistence type="inferred from homology"/>
<comment type="caution">
    <text evidence="12">The sequence shown here is derived from an EMBL/GenBank/DDBJ whole genome shotgun (WGS) entry which is preliminary data.</text>
</comment>
<dbReference type="InterPro" id="IPR002173">
    <property type="entry name" value="Carboh/pur_kinase_PfkB_CS"/>
</dbReference>
<dbReference type="GO" id="GO:0005988">
    <property type="term" value="P:lactose metabolic process"/>
    <property type="evidence" value="ECO:0007669"/>
    <property type="project" value="UniProtKB-KW"/>
</dbReference>
<evidence type="ECO:0000256" key="7">
    <source>
        <dbReference type="PIRNR" id="PIRNR000535"/>
    </source>
</evidence>
<evidence type="ECO:0000256" key="6">
    <source>
        <dbReference type="ARBA" id="ARBA00047745"/>
    </source>
</evidence>
<dbReference type="PATRIC" id="fig|1422.15.peg.692"/>
<evidence type="ECO:0000256" key="1">
    <source>
        <dbReference type="ARBA" id="ARBA00005380"/>
    </source>
</evidence>
<dbReference type="EC" id="2.7.1.144" evidence="7"/>
<evidence type="ECO:0000256" key="4">
    <source>
        <dbReference type="ARBA" id="ARBA00022777"/>
    </source>
</evidence>
<dbReference type="AlphaFoldDB" id="A0A0K9HZX4"/>
<accession>A0A0K9HZX4</accession>
<keyword evidence="7" id="KW-0423">Lactose metabolism</keyword>
<dbReference type="GO" id="GO:0009024">
    <property type="term" value="F:tagatose-6-phosphate kinase activity"/>
    <property type="evidence" value="ECO:0007669"/>
    <property type="project" value="UniProtKB-EC"/>
</dbReference>
<dbReference type="PIRSF" id="PIRSF000535">
    <property type="entry name" value="1PFK/6PFK/LacC"/>
    <property type="match status" value="1"/>
</dbReference>
<keyword evidence="5 7" id="KW-0067">ATP-binding</keyword>
<dbReference type="EMBL" id="LUCS01000028">
    <property type="protein sequence ID" value="KAF6510674.1"/>
    <property type="molecule type" value="Genomic_DNA"/>
</dbReference>
<comment type="similarity">
    <text evidence="7">Belongs to the carbohydrate kinase PfkB family. LacC subfamily.</text>
</comment>
<dbReference type="NCBIfam" id="TIGR03828">
    <property type="entry name" value="pfkB"/>
    <property type="match status" value="1"/>
</dbReference>
<dbReference type="PROSITE" id="PS00584">
    <property type="entry name" value="PFKB_KINASES_2"/>
    <property type="match status" value="1"/>
</dbReference>
<reference evidence="10 15" key="2">
    <citation type="submission" date="2016-03" db="EMBL/GenBank/DDBJ databases">
        <title>Spore heat resistance.</title>
        <authorList>
            <person name="Boekhorst J."/>
            <person name="Berendsen E.M."/>
            <person name="Wells-Bennik M.H."/>
            <person name="Kuipers O.P."/>
        </authorList>
    </citation>
    <scope>NUCLEOTIDE SEQUENCE [LARGE SCALE GENOMIC DNA]</scope>
    <source>
        <strain evidence="10 15">GS8</strain>
    </source>
</reference>
<organism evidence="12 14">
    <name type="scientific">Geobacillus stearothermophilus</name>
    <name type="common">Bacillus stearothermophilus</name>
    <dbReference type="NCBI Taxonomy" id="1422"/>
    <lineage>
        <taxon>Bacteria</taxon>
        <taxon>Bacillati</taxon>
        <taxon>Bacillota</taxon>
        <taxon>Bacilli</taxon>
        <taxon>Bacillales</taxon>
        <taxon>Anoxybacillaceae</taxon>
        <taxon>Geobacillus</taxon>
    </lineage>
</organism>
<dbReference type="EMBL" id="LQYY01000097">
    <property type="protein sequence ID" value="KYD33133.1"/>
    <property type="molecule type" value="Genomic_DNA"/>
</dbReference>
<evidence type="ECO:0000256" key="2">
    <source>
        <dbReference type="ARBA" id="ARBA00022679"/>
    </source>
</evidence>
<feature type="domain" description="Carbohydrate kinase PfkB" evidence="9">
    <location>
        <begin position="15"/>
        <end position="288"/>
    </location>
</feature>
<keyword evidence="2 7" id="KW-0808">Transferase</keyword>
<evidence type="ECO:0000313" key="14">
    <source>
        <dbReference type="Proteomes" id="UP000266922"/>
    </source>
</evidence>
<dbReference type="FunFam" id="3.40.1190.20:FF:000001">
    <property type="entry name" value="Phosphofructokinase"/>
    <property type="match status" value="1"/>
</dbReference>
<dbReference type="GO" id="GO:0005524">
    <property type="term" value="F:ATP binding"/>
    <property type="evidence" value="ECO:0007669"/>
    <property type="project" value="UniProtKB-UniRule"/>
</dbReference>
<evidence type="ECO:0000313" key="12">
    <source>
        <dbReference type="EMBL" id="RLQ13095.1"/>
    </source>
</evidence>
<dbReference type="GO" id="GO:0008662">
    <property type="term" value="F:1-phosphofructokinase activity"/>
    <property type="evidence" value="ECO:0007669"/>
    <property type="project" value="UniProtKB-UniRule"/>
</dbReference>
<dbReference type="GO" id="GO:0016052">
    <property type="term" value="P:carbohydrate catabolic process"/>
    <property type="evidence" value="ECO:0007669"/>
    <property type="project" value="UniProtKB-ARBA"/>
</dbReference>
<dbReference type="EMBL" id="RCTJ01000071">
    <property type="protein sequence ID" value="RLQ13095.1"/>
    <property type="molecule type" value="Genomic_DNA"/>
</dbReference>
<reference evidence="12 14" key="3">
    <citation type="submission" date="2018-10" db="EMBL/GenBank/DDBJ databases">
        <title>Geobacillus stearothermophilus in processing lines of powdered infant formula.</title>
        <authorList>
            <person name="Rhee M.S."/>
            <person name="Choi I.-G."/>
            <person name="Cho T.J."/>
            <person name="Park B."/>
        </authorList>
    </citation>
    <scope>NUCLEOTIDE SEQUENCE [LARGE SCALE GENOMIC DNA]</scope>
    <source>
        <strain evidence="12 14">FHS-PPGT130</strain>
    </source>
</reference>
<dbReference type="Proteomes" id="UP000075517">
    <property type="component" value="Unassembled WGS sequence"/>
</dbReference>
<dbReference type="GO" id="GO:2001059">
    <property type="term" value="P:D-tagatose 6-phosphate catabolic process"/>
    <property type="evidence" value="ECO:0007669"/>
    <property type="project" value="UniProtKB-UniPathway"/>
</dbReference>
<evidence type="ECO:0000313" key="11">
    <source>
        <dbReference type="EMBL" id="KYD33133.1"/>
    </source>
</evidence>
<sequence length="317" mass="35048">MILTITLNPAIDMSYHLSSFHINEVNRCNRVIKTAGGKGLNVSRVIRCTNESLCATGFLGGTNGQFIRNELDSIQIPHRFVDIKGNTRNCIALLHDGQQTEILEEGPAISEEEAKKFIENYQDLINGADVITASGSLPKGLKPSFYRTLIEIANKKGKKFILDTSGEALREGIKAKPYLVKPNLDELSQLCNRKVTTDEEVIEAIQNSLLEYEIEYIVVSLGQRGSIAYHQGVFYKITPPKVQAVNPVGSGDSMVAGFAVALQRNYSPEQVLVYGNAFGTLNAIEEKTGFIDTNQIDYIINQMIVDRIYSLSGKSIR</sequence>
<dbReference type="NCBIfam" id="TIGR03168">
    <property type="entry name" value="1-PFK"/>
    <property type="match status" value="1"/>
</dbReference>
<evidence type="ECO:0000313" key="15">
    <source>
        <dbReference type="Proteomes" id="UP000773850"/>
    </source>
</evidence>
<comment type="pathway">
    <text evidence="7">Carbohydrate metabolism; D-tagatose 6-phosphate degradation; D-glyceraldehyde 3-phosphate and glycerone phosphate from D-tagatose 6-phosphate: step 1/2.</text>
</comment>
<evidence type="ECO:0000256" key="5">
    <source>
        <dbReference type="ARBA" id="ARBA00022840"/>
    </source>
</evidence>
<reference evidence="11 13" key="1">
    <citation type="submission" date="2016-01" db="EMBL/GenBank/DDBJ databases">
        <title>Draft Genome Sequences of Seven Thermophilic Sporeformers Isolated from Foods.</title>
        <authorList>
            <person name="Berendsen E.M."/>
            <person name="Wells-Bennik M.H."/>
            <person name="Krawcyk A.O."/>
            <person name="De Jong A."/>
            <person name="Holsappel S."/>
            <person name="Eijlander R.T."/>
            <person name="Kuipers O.P."/>
        </authorList>
    </citation>
    <scope>NUCLEOTIDE SEQUENCE [LARGE SCALE GENOMIC DNA]</scope>
    <source>
        <strain evidence="11 13">B4114</strain>
    </source>
</reference>
<evidence type="ECO:0000313" key="10">
    <source>
        <dbReference type="EMBL" id="KAF6510674.1"/>
    </source>
</evidence>
<dbReference type="RefSeq" id="WP_049624218.1">
    <property type="nucleotide sequence ID" value="NZ_JARMRZ010000140.1"/>
</dbReference>
<dbReference type="CDD" id="cd01164">
    <property type="entry name" value="FruK_PfkB_like"/>
    <property type="match status" value="1"/>
</dbReference>
<dbReference type="Proteomes" id="UP000773850">
    <property type="component" value="Unassembled WGS sequence"/>
</dbReference>
<dbReference type="Pfam" id="PF00294">
    <property type="entry name" value="PfkB"/>
    <property type="match status" value="1"/>
</dbReference>